<keyword evidence="2" id="KW-0812">Transmembrane</keyword>
<dbReference type="OrthoDB" id="4966979at2"/>
<feature type="transmembrane region" description="Helical" evidence="2">
    <location>
        <begin position="338"/>
        <end position="362"/>
    </location>
</feature>
<evidence type="ECO:0000313" key="5">
    <source>
        <dbReference type="Proteomes" id="UP000490386"/>
    </source>
</evidence>
<evidence type="ECO:0000256" key="1">
    <source>
        <dbReference type="SAM" id="MobiDB-lite"/>
    </source>
</evidence>
<dbReference type="EMBL" id="WBJX01000001">
    <property type="protein sequence ID" value="KAB1639524.1"/>
    <property type="molecule type" value="Genomic_DNA"/>
</dbReference>
<gene>
    <name evidence="4" type="ORF">F8O03_04100</name>
</gene>
<proteinExistence type="predicted"/>
<dbReference type="AlphaFoldDB" id="A0A7J5B604"/>
<dbReference type="Pfam" id="PF07786">
    <property type="entry name" value="HGSNAT_cat"/>
    <property type="match status" value="1"/>
</dbReference>
<feature type="transmembrane region" description="Helical" evidence="2">
    <location>
        <begin position="374"/>
        <end position="401"/>
    </location>
</feature>
<name>A0A7J5B604_9MICO</name>
<feature type="transmembrane region" description="Helical" evidence="2">
    <location>
        <begin position="35"/>
        <end position="51"/>
    </location>
</feature>
<keyword evidence="2" id="KW-1133">Transmembrane helix</keyword>
<evidence type="ECO:0000256" key="2">
    <source>
        <dbReference type="SAM" id="Phobius"/>
    </source>
</evidence>
<feature type="domain" description="Heparan-alpha-glucosaminide N-acetyltransferase catalytic" evidence="3">
    <location>
        <begin position="29"/>
        <end position="224"/>
    </location>
</feature>
<sequence length="427" mass="44300">MSAQSMPGKPAAPLEKSGPAGEGARRAGRITGLDLARFLALIGMMATHVWVTNSDGSTPALAAFLGGKAAALFAVLAGIGVVLTTTKQRDRRAFGAAALNVFGRGLALMVIGMTLGLVPGPIAVILVYYGLVFWLVTPLLRLSNVSLLMVATAWAGLWPFLSMLLRAPLNVGSELGTPSWLDLAHPLELLRGLFVTGTYPVLTWVVYAIVGMVVGRMLLVARERGTILQLSLGLTAVGSVLALLGVGISMLLAGPFGGLSSISASTGAGDRASELFYTAAFGTTPTQSGWFLASPAPHSGTTFDLAITAGTSLIAIGLCLAVCLRLGDATLRVLGPALGAGATPLTIYTLHVIVAGVTYTALVNGGALADAPELFWLVSSAPIWLIHVACALAVGAVFFWWRRRGPLEAAVTWTGQRFASLAEARRE</sequence>
<evidence type="ECO:0000259" key="3">
    <source>
        <dbReference type="Pfam" id="PF07786"/>
    </source>
</evidence>
<feature type="transmembrane region" description="Helical" evidence="2">
    <location>
        <begin position="227"/>
        <end position="253"/>
    </location>
</feature>
<protein>
    <submittedName>
        <fullName evidence="4">DUF1624 domain-containing protein</fullName>
    </submittedName>
</protein>
<feature type="transmembrane region" description="Helical" evidence="2">
    <location>
        <begin position="122"/>
        <end position="140"/>
    </location>
</feature>
<dbReference type="RefSeq" id="WP_151422723.1">
    <property type="nucleotide sequence ID" value="NZ_WBJX01000001.1"/>
</dbReference>
<feature type="transmembrane region" description="Helical" evidence="2">
    <location>
        <begin position="96"/>
        <end position="116"/>
    </location>
</feature>
<dbReference type="Proteomes" id="UP000490386">
    <property type="component" value="Unassembled WGS sequence"/>
</dbReference>
<feature type="transmembrane region" description="Helical" evidence="2">
    <location>
        <begin position="305"/>
        <end position="326"/>
    </location>
</feature>
<feature type="transmembrane region" description="Helical" evidence="2">
    <location>
        <begin position="147"/>
        <end position="169"/>
    </location>
</feature>
<organism evidence="4 5">
    <name type="scientific">Pseudoclavibacter terrae</name>
    <dbReference type="NCBI Taxonomy" id="1530195"/>
    <lineage>
        <taxon>Bacteria</taxon>
        <taxon>Bacillati</taxon>
        <taxon>Actinomycetota</taxon>
        <taxon>Actinomycetes</taxon>
        <taxon>Micrococcales</taxon>
        <taxon>Microbacteriaceae</taxon>
        <taxon>Pseudoclavibacter</taxon>
    </lineage>
</organism>
<evidence type="ECO:0000313" key="4">
    <source>
        <dbReference type="EMBL" id="KAB1639524.1"/>
    </source>
</evidence>
<feature type="transmembrane region" description="Helical" evidence="2">
    <location>
        <begin position="189"/>
        <end position="215"/>
    </location>
</feature>
<feature type="transmembrane region" description="Helical" evidence="2">
    <location>
        <begin position="63"/>
        <end position="84"/>
    </location>
</feature>
<keyword evidence="5" id="KW-1185">Reference proteome</keyword>
<reference evidence="4 5" key="1">
    <citation type="submission" date="2019-09" db="EMBL/GenBank/DDBJ databases">
        <title>Phylogeny of genus Pseudoclavibacter and closely related genus.</title>
        <authorList>
            <person name="Li Y."/>
        </authorList>
    </citation>
    <scope>NUCLEOTIDE SEQUENCE [LARGE SCALE GENOMIC DNA]</scope>
    <source>
        <strain evidence="4 5">THG-MD12</strain>
    </source>
</reference>
<accession>A0A7J5B604</accession>
<keyword evidence="2" id="KW-0472">Membrane</keyword>
<feature type="region of interest" description="Disordered" evidence="1">
    <location>
        <begin position="1"/>
        <end position="24"/>
    </location>
</feature>
<comment type="caution">
    <text evidence="4">The sequence shown here is derived from an EMBL/GenBank/DDBJ whole genome shotgun (WGS) entry which is preliminary data.</text>
</comment>
<dbReference type="InterPro" id="IPR012429">
    <property type="entry name" value="HGSNAT_cat"/>
</dbReference>